<reference evidence="2 3" key="1">
    <citation type="submission" date="2019-08" db="EMBL/GenBank/DDBJ databases">
        <title>Bacillus genomes from the desert of Cuatro Cienegas, Coahuila.</title>
        <authorList>
            <person name="Olmedo-Alvarez G."/>
        </authorList>
    </citation>
    <scope>NUCLEOTIDE SEQUENCE [LARGE SCALE GENOMIC DNA]</scope>
    <source>
        <strain evidence="2 3">CH446_14T</strain>
    </source>
</reference>
<feature type="transmembrane region" description="Helical" evidence="1">
    <location>
        <begin position="86"/>
        <end position="104"/>
    </location>
</feature>
<gene>
    <name evidence="2" type="ORF">FZD51_11640</name>
</gene>
<accession>A0A5D4RDN9</accession>
<organism evidence="2 3">
    <name type="scientific">Bacillus infantis</name>
    <dbReference type="NCBI Taxonomy" id="324767"/>
    <lineage>
        <taxon>Bacteria</taxon>
        <taxon>Bacillati</taxon>
        <taxon>Bacillota</taxon>
        <taxon>Bacilli</taxon>
        <taxon>Bacillales</taxon>
        <taxon>Bacillaceae</taxon>
        <taxon>Bacillus</taxon>
    </lineage>
</organism>
<dbReference type="Proteomes" id="UP000322139">
    <property type="component" value="Unassembled WGS sequence"/>
</dbReference>
<feature type="transmembrane region" description="Helical" evidence="1">
    <location>
        <begin position="233"/>
        <end position="250"/>
    </location>
</feature>
<proteinExistence type="predicted"/>
<comment type="caution">
    <text evidence="2">The sequence shown here is derived from an EMBL/GenBank/DDBJ whole genome shotgun (WGS) entry which is preliminary data.</text>
</comment>
<dbReference type="EMBL" id="VTER01000006">
    <property type="protein sequence ID" value="TYS47592.1"/>
    <property type="molecule type" value="Genomic_DNA"/>
</dbReference>
<dbReference type="AlphaFoldDB" id="A0A5D4RDN9"/>
<dbReference type="Pfam" id="PF22564">
    <property type="entry name" value="HAAS"/>
    <property type="match status" value="1"/>
</dbReference>
<evidence type="ECO:0000313" key="3">
    <source>
        <dbReference type="Proteomes" id="UP000322139"/>
    </source>
</evidence>
<protein>
    <submittedName>
        <fullName evidence="2">Uncharacterized protein</fullName>
    </submittedName>
</protein>
<keyword evidence="1" id="KW-1133">Transmembrane helix</keyword>
<evidence type="ECO:0000313" key="2">
    <source>
        <dbReference type="EMBL" id="TYS47592.1"/>
    </source>
</evidence>
<feature type="transmembrane region" description="Helical" evidence="1">
    <location>
        <begin position="307"/>
        <end position="328"/>
    </location>
</feature>
<feature type="transmembrane region" description="Helical" evidence="1">
    <location>
        <begin position="262"/>
        <end position="287"/>
    </location>
</feature>
<keyword evidence="1" id="KW-0812">Transmembrane</keyword>
<name>A0A5D4RDN9_9BACI</name>
<feature type="transmembrane region" description="Helical" evidence="1">
    <location>
        <begin position="188"/>
        <end position="204"/>
    </location>
</feature>
<evidence type="ECO:0000256" key="1">
    <source>
        <dbReference type="SAM" id="Phobius"/>
    </source>
</evidence>
<keyword evidence="1" id="KW-0472">Membrane</keyword>
<feature type="transmembrane region" description="Helical" evidence="1">
    <location>
        <begin position="116"/>
        <end position="146"/>
    </location>
</feature>
<sequence>MERMNLIELYIQEVVRRLPEGKREDIGLELRSAIEDMLPDDYEEKDIKEVLTKLGSPARLAANYMDRPMHLIGPRYFDVYVHLNKLILPIAAVIAFLANAAVEIMARNTGESALDIILAVFGAGIWGMLGAGIQTVFWLTLVFAVIERTDKGNNQEPVTDSLQKWTPDDLKDVPQISREKRIPKHEPIAGLIITIIFAASYFNADKIIGLYEQGSAGLEFRIPVFQQDILNSYWPIVMAAVILELILILLKWMKGQWTKGLAILTAASQAISLAAFILIFSNSSVWNKDFTGYMDELFHASLRLEHWVLWGGIVSIIVFGAIEVYHAFRKSRIR</sequence>